<name>T1GTM5_MEGSC</name>
<dbReference type="HOGENOM" id="CLU_2640980_0_0_1"/>
<proteinExistence type="predicted"/>
<accession>T1GTM5</accession>
<dbReference type="AlphaFoldDB" id="T1GTM5"/>
<evidence type="ECO:0000313" key="2">
    <source>
        <dbReference type="Proteomes" id="UP000015102"/>
    </source>
</evidence>
<evidence type="ECO:0000313" key="1">
    <source>
        <dbReference type="EnsemblMetazoa" id="MESCA007063-PA"/>
    </source>
</evidence>
<organism evidence="1 2">
    <name type="scientific">Megaselia scalaris</name>
    <name type="common">Humpbacked fly</name>
    <name type="synonym">Phora scalaris</name>
    <dbReference type="NCBI Taxonomy" id="36166"/>
    <lineage>
        <taxon>Eukaryota</taxon>
        <taxon>Metazoa</taxon>
        <taxon>Ecdysozoa</taxon>
        <taxon>Arthropoda</taxon>
        <taxon>Hexapoda</taxon>
        <taxon>Insecta</taxon>
        <taxon>Pterygota</taxon>
        <taxon>Neoptera</taxon>
        <taxon>Endopterygota</taxon>
        <taxon>Diptera</taxon>
        <taxon>Brachycera</taxon>
        <taxon>Muscomorpha</taxon>
        <taxon>Platypezoidea</taxon>
        <taxon>Phoridae</taxon>
        <taxon>Megaseliini</taxon>
        <taxon>Megaselia</taxon>
    </lineage>
</organism>
<dbReference type="Proteomes" id="UP000015102">
    <property type="component" value="Unassembled WGS sequence"/>
</dbReference>
<reference evidence="2" key="1">
    <citation type="submission" date="2013-02" db="EMBL/GenBank/DDBJ databases">
        <authorList>
            <person name="Hughes D."/>
        </authorList>
    </citation>
    <scope>NUCLEOTIDE SEQUENCE</scope>
    <source>
        <strain>Durham</strain>
        <strain evidence="2">NC isolate 2 -- Noor lab</strain>
    </source>
</reference>
<dbReference type="EMBL" id="CAQQ02041288">
    <property type="status" value="NOT_ANNOTATED_CDS"/>
    <property type="molecule type" value="Genomic_DNA"/>
</dbReference>
<sequence length="77" mass="8676">MKLDPAVMSRSRYAYCKGKSTESALHTKLEANVIGYADADDLSILPDILMDEVARKWSALRGGEGWNMLEIEVLKFR</sequence>
<keyword evidence="2" id="KW-1185">Reference proteome</keyword>
<protein>
    <submittedName>
        <fullName evidence="1">Uncharacterized protein</fullName>
    </submittedName>
</protein>
<reference evidence="1" key="2">
    <citation type="submission" date="2015-06" db="UniProtKB">
        <authorList>
            <consortium name="EnsemblMetazoa"/>
        </authorList>
    </citation>
    <scope>IDENTIFICATION</scope>
</reference>
<dbReference type="EnsemblMetazoa" id="MESCA007063-RA">
    <property type="protein sequence ID" value="MESCA007063-PA"/>
    <property type="gene ID" value="MESCA007063"/>
</dbReference>
<dbReference type="EMBL" id="CAQQ02041287">
    <property type="status" value="NOT_ANNOTATED_CDS"/>
    <property type="molecule type" value="Genomic_DNA"/>
</dbReference>